<keyword evidence="3" id="KW-1185">Reference proteome</keyword>
<evidence type="ECO:0000259" key="1">
    <source>
        <dbReference type="PROSITE" id="PS50878"/>
    </source>
</evidence>
<evidence type="ECO:0000313" key="3">
    <source>
        <dbReference type="Proteomes" id="UP000272942"/>
    </source>
</evidence>
<dbReference type="SUPFAM" id="SSF56672">
    <property type="entry name" value="DNA/RNA polymerases"/>
    <property type="match status" value="1"/>
</dbReference>
<protein>
    <submittedName>
        <fullName evidence="4">Reverse transcriptase domain-containing protein</fullName>
    </submittedName>
</protein>
<dbReference type="PANTHER" id="PTHR37984">
    <property type="entry name" value="PROTEIN CBG26694"/>
    <property type="match status" value="1"/>
</dbReference>
<dbReference type="Pfam" id="PF00078">
    <property type="entry name" value="RVT_1"/>
    <property type="match status" value="1"/>
</dbReference>
<proteinExistence type="predicted"/>
<name>A0A183A0Y9_9TREM</name>
<dbReference type="CDD" id="cd01647">
    <property type="entry name" value="RT_LTR"/>
    <property type="match status" value="1"/>
</dbReference>
<dbReference type="InterPro" id="IPR050951">
    <property type="entry name" value="Retrovirus_Pol_polyprotein"/>
</dbReference>
<dbReference type="PROSITE" id="PS50878">
    <property type="entry name" value="RT_POL"/>
    <property type="match status" value="1"/>
</dbReference>
<dbReference type="OrthoDB" id="6147533at2759"/>
<dbReference type="PANTHER" id="PTHR37984:SF9">
    <property type="entry name" value="INTEGRASE CATALYTIC DOMAIN-CONTAINING PROTEIN"/>
    <property type="match status" value="1"/>
</dbReference>
<dbReference type="InterPro" id="IPR043502">
    <property type="entry name" value="DNA/RNA_pol_sf"/>
</dbReference>
<dbReference type="Gene3D" id="3.10.10.10">
    <property type="entry name" value="HIV Type 1 Reverse Transcriptase, subunit A, domain 1"/>
    <property type="match status" value="1"/>
</dbReference>
<feature type="domain" description="Reverse transcriptase" evidence="1">
    <location>
        <begin position="1"/>
        <end position="182"/>
    </location>
</feature>
<evidence type="ECO:0000313" key="2">
    <source>
        <dbReference type="EMBL" id="VDP25652.1"/>
    </source>
</evidence>
<dbReference type="EMBL" id="UZAN01002336">
    <property type="protein sequence ID" value="VDP25652.1"/>
    <property type="molecule type" value="Genomic_DNA"/>
</dbReference>
<dbReference type="InterPro" id="IPR043128">
    <property type="entry name" value="Rev_trsase/Diguanyl_cyclase"/>
</dbReference>
<accession>A0A183A0Y9</accession>
<dbReference type="AlphaFoldDB" id="A0A183A0Y9"/>
<organism evidence="4">
    <name type="scientific">Echinostoma caproni</name>
    <dbReference type="NCBI Taxonomy" id="27848"/>
    <lineage>
        <taxon>Eukaryota</taxon>
        <taxon>Metazoa</taxon>
        <taxon>Spiralia</taxon>
        <taxon>Lophotrochozoa</taxon>
        <taxon>Platyhelminthes</taxon>
        <taxon>Trematoda</taxon>
        <taxon>Digenea</taxon>
        <taxon>Plagiorchiida</taxon>
        <taxon>Echinostomata</taxon>
        <taxon>Echinostomatoidea</taxon>
        <taxon>Echinostomatidae</taxon>
        <taxon>Echinostoma</taxon>
    </lineage>
</organism>
<reference evidence="4" key="1">
    <citation type="submission" date="2016-06" db="UniProtKB">
        <authorList>
            <consortium name="WormBaseParasite"/>
        </authorList>
    </citation>
    <scope>IDENTIFICATION</scope>
</reference>
<reference evidence="2 3" key="2">
    <citation type="submission" date="2018-11" db="EMBL/GenBank/DDBJ databases">
        <authorList>
            <consortium name="Pathogen Informatics"/>
        </authorList>
    </citation>
    <scope>NUCLEOTIDE SEQUENCE [LARGE SCALE GENOMIC DNA]</scope>
    <source>
        <strain evidence="2 3">Egypt</strain>
    </source>
</reference>
<sequence>MERDGLITRVTFITWAMPIVIVIKSDGKTPRFCGDYRLTLNPRLRKFAAITMEPEDFMKALHGSTCFSKIDLVDAYLQIPLTPTCRQFTTMNTPWGLYQYNFLPFGLHTSSGIFQAAIDEVICELDGVLAYQDDVIVFGTTKAEHDDRLLKLLEPIAQKNGSIRASKCVFSSPELEFLGFTVDAKGYHSDPSCFRPLTELESPRDQNQLRSISGCLQYYSRFISNFATKAQLLFAAQSTAELKWTIECEQILDEIIQMLTDRSVIASCSPTKYPTLIINASDVLTGAVPEQKGCPIVCISRLLKAERGYFQTQKEA</sequence>
<dbReference type="WBParaSite" id="ECPE_0000062401-mRNA-1">
    <property type="protein sequence ID" value="ECPE_0000062401-mRNA-1"/>
    <property type="gene ID" value="ECPE_0000062401"/>
</dbReference>
<dbReference type="Proteomes" id="UP000272942">
    <property type="component" value="Unassembled WGS sequence"/>
</dbReference>
<gene>
    <name evidence="2" type="ORF">ECPE_LOCUS624</name>
</gene>
<dbReference type="InterPro" id="IPR000477">
    <property type="entry name" value="RT_dom"/>
</dbReference>
<evidence type="ECO:0000313" key="4">
    <source>
        <dbReference type="WBParaSite" id="ECPE_0000062401-mRNA-1"/>
    </source>
</evidence>
<dbReference type="Gene3D" id="3.30.70.270">
    <property type="match status" value="2"/>
</dbReference>